<dbReference type="EMBL" id="LAZR01021785">
    <property type="protein sequence ID" value="KKL84140.1"/>
    <property type="molecule type" value="Genomic_DNA"/>
</dbReference>
<gene>
    <name evidence="1" type="ORF">LCGC14_1967740</name>
</gene>
<accession>A0A0F9HR33</accession>
<protein>
    <submittedName>
        <fullName evidence="1">Uncharacterized protein</fullName>
    </submittedName>
</protein>
<dbReference type="AlphaFoldDB" id="A0A0F9HR33"/>
<evidence type="ECO:0000313" key="1">
    <source>
        <dbReference type="EMBL" id="KKL84140.1"/>
    </source>
</evidence>
<sequence length="33" mass="3797">TSHYVEQNGVLKSVNEVPEGQTPYKFRGDIKIY</sequence>
<reference evidence="1" key="1">
    <citation type="journal article" date="2015" name="Nature">
        <title>Complex archaea that bridge the gap between prokaryotes and eukaryotes.</title>
        <authorList>
            <person name="Spang A."/>
            <person name="Saw J.H."/>
            <person name="Jorgensen S.L."/>
            <person name="Zaremba-Niedzwiedzka K."/>
            <person name="Martijn J."/>
            <person name="Lind A.E."/>
            <person name="van Eijk R."/>
            <person name="Schleper C."/>
            <person name="Guy L."/>
            <person name="Ettema T.J."/>
        </authorList>
    </citation>
    <scope>NUCLEOTIDE SEQUENCE</scope>
</reference>
<comment type="caution">
    <text evidence="1">The sequence shown here is derived from an EMBL/GenBank/DDBJ whole genome shotgun (WGS) entry which is preliminary data.</text>
</comment>
<feature type="non-terminal residue" evidence="1">
    <location>
        <position position="1"/>
    </location>
</feature>
<proteinExistence type="predicted"/>
<organism evidence="1">
    <name type="scientific">marine sediment metagenome</name>
    <dbReference type="NCBI Taxonomy" id="412755"/>
    <lineage>
        <taxon>unclassified sequences</taxon>
        <taxon>metagenomes</taxon>
        <taxon>ecological metagenomes</taxon>
    </lineage>
</organism>
<name>A0A0F9HR33_9ZZZZ</name>